<comment type="similarity">
    <text evidence="1">Belongs to the UPF0337 (CsbD) family.</text>
</comment>
<evidence type="ECO:0000313" key="3">
    <source>
        <dbReference type="EMBL" id="MBJ3762594.1"/>
    </source>
</evidence>
<comment type="caution">
    <text evidence="3">The sequence shown here is derived from an EMBL/GenBank/DDBJ whole genome shotgun (WGS) entry which is preliminary data.</text>
</comment>
<dbReference type="InterPro" id="IPR050423">
    <property type="entry name" value="UPF0337_stress_rsp"/>
</dbReference>
<reference evidence="3" key="1">
    <citation type="submission" date="2020-12" db="EMBL/GenBank/DDBJ databases">
        <title>Bacterial taxonomy.</title>
        <authorList>
            <person name="Pan X."/>
        </authorList>
    </citation>
    <scope>NUCLEOTIDE SEQUENCE</scope>
    <source>
        <strain evidence="3">KCTC 52957</strain>
    </source>
</reference>
<keyword evidence="4" id="KW-1185">Reference proteome</keyword>
<dbReference type="PANTHER" id="PTHR34977:SF1">
    <property type="entry name" value="UPF0337 PROTEIN YJBJ"/>
    <property type="match status" value="1"/>
</dbReference>
<proteinExistence type="inferred from homology"/>
<dbReference type="InterPro" id="IPR008462">
    <property type="entry name" value="CsbD"/>
</dbReference>
<dbReference type="Gene3D" id="1.10.1470.10">
    <property type="entry name" value="YjbJ"/>
    <property type="match status" value="1"/>
</dbReference>
<evidence type="ECO:0000259" key="2">
    <source>
        <dbReference type="Pfam" id="PF05532"/>
    </source>
</evidence>
<evidence type="ECO:0000256" key="1">
    <source>
        <dbReference type="ARBA" id="ARBA00009129"/>
    </source>
</evidence>
<name>A0A934I8U4_9RHOB</name>
<evidence type="ECO:0000313" key="4">
    <source>
        <dbReference type="Proteomes" id="UP000642488"/>
    </source>
</evidence>
<protein>
    <submittedName>
        <fullName evidence="3">CsbD family protein</fullName>
    </submittedName>
</protein>
<dbReference type="PIRSF" id="PIRSF039008">
    <property type="entry name" value="YjbJ"/>
    <property type="match status" value="1"/>
</dbReference>
<organism evidence="3 4">
    <name type="scientific">Palleronia pontilimi</name>
    <dbReference type="NCBI Taxonomy" id="1964209"/>
    <lineage>
        <taxon>Bacteria</taxon>
        <taxon>Pseudomonadati</taxon>
        <taxon>Pseudomonadota</taxon>
        <taxon>Alphaproteobacteria</taxon>
        <taxon>Rhodobacterales</taxon>
        <taxon>Roseobacteraceae</taxon>
        <taxon>Palleronia</taxon>
    </lineage>
</organism>
<dbReference type="PANTHER" id="PTHR34977">
    <property type="entry name" value="UPF0337 PROTEIN YJBJ"/>
    <property type="match status" value="1"/>
</dbReference>
<feature type="domain" description="CsbD-like" evidence="2">
    <location>
        <begin position="4"/>
        <end position="55"/>
    </location>
</feature>
<dbReference type="InterPro" id="IPR026042">
    <property type="entry name" value="YjbJ"/>
</dbReference>
<dbReference type="InterPro" id="IPR036629">
    <property type="entry name" value="YjbJ_sf"/>
</dbReference>
<dbReference type="AlphaFoldDB" id="A0A934I8U4"/>
<dbReference type="Proteomes" id="UP000642488">
    <property type="component" value="Unassembled WGS sequence"/>
</dbReference>
<dbReference type="SUPFAM" id="SSF69047">
    <property type="entry name" value="Hypothetical protein YjbJ"/>
    <property type="match status" value="1"/>
</dbReference>
<dbReference type="Pfam" id="PF05532">
    <property type="entry name" value="CsbD"/>
    <property type="match status" value="1"/>
</dbReference>
<gene>
    <name evidence="3" type="ORF">ILP92_07540</name>
</gene>
<dbReference type="EMBL" id="JAEKPD010000007">
    <property type="protein sequence ID" value="MBJ3762594.1"/>
    <property type="molecule type" value="Genomic_DNA"/>
</dbReference>
<sequence>MNWDQIEGSWKEFKGRVQQKWGELTHDELDEAKGDRERLEGLIQKKYGVTKEDARRQIDEWMAKQ</sequence>
<dbReference type="RefSeq" id="WP_198915773.1">
    <property type="nucleotide sequence ID" value="NZ_JAEKPD010000007.1"/>
</dbReference>
<accession>A0A934I8U4</accession>